<name>A0A3G4ZWP0_9VIRU</name>
<sequence>MSQAKQKYPGAVGYTSFQCAFAVLIKSWSHDLVWGPSLIVAQYTGENTEHICEYSCDEEECIRKLSLPRQLLASFKYFGTFHDDLNASDGVLNASDYLLDFIVDRLMPKYKPDPHSSIHYRHEYDWLYDYCVPIMTALFTRRREQLAIIVNVPQNYLSAWRQADIFQGYCAYVSWFECSYFDG</sequence>
<protein>
    <submittedName>
        <fullName evidence="1">Uncharacterized protein</fullName>
    </submittedName>
</protein>
<accession>A0A3G4ZWP0</accession>
<organism evidence="1">
    <name type="scientific">Faunusvirus sp</name>
    <dbReference type="NCBI Taxonomy" id="2487766"/>
    <lineage>
        <taxon>Viruses</taxon>
        <taxon>Varidnaviria</taxon>
        <taxon>Bamfordvirae</taxon>
        <taxon>Nucleocytoviricota</taxon>
        <taxon>Megaviricetes</taxon>
        <taxon>Imitervirales</taxon>
        <taxon>Mimiviridae</taxon>
    </lineage>
</organism>
<dbReference type="EMBL" id="MK072139">
    <property type="protein sequence ID" value="AYV79305.1"/>
    <property type="molecule type" value="Genomic_DNA"/>
</dbReference>
<evidence type="ECO:0000313" key="1">
    <source>
        <dbReference type="EMBL" id="AYV79305.1"/>
    </source>
</evidence>
<proteinExistence type="predicted"/>
<reference evidence="1" key="1">
    <citation type="submission" date="2018-10" db="EMBL/GenBank/DDBJ databases">
        <title>Hidden diversity of soil giant viruses.</title>
        <authorList>
            <person name="Schulz F."/>
            <person name="Alteio L."/>
            <person name="Goudeau D."/>
            <person name="Ryan E.M."/>
            <person name="Malmstrom R.R."/>
            <person name="Blanchard J."/>
            <person name="Woyke T."/>
        </authorList>
    </citation>
    <scope>NUCLEOTIDE SEQUENCE</scope>
    <source>
        <strain evidence="1">FNV1</strain>
    </source>
</reference>
<gene>
    <name evidence="1" type="ORF">Faunusvirus8_22</name>
</gene>